<evidence type="ECO:0000256" key="1">
    <source>
        <dbReference type="SAM" id="MobiDB-lite"/>
    </source>
</evidence>
<feature type="compositionally biased region" description="Polar residues" evidence="1">
    <location>
        <begin position="68"/>
        <end position="77"/>
    </location>
</feature>
<organism evidence="3 4">
    <name type="scientific">Trichonephila clavata</name>
    <name type="common">Joro spider</name>
    <name type="synonym">Nephila clavata</name>
    <dbReference type="NCBI Taxonomy" id="2740835"/>
    <lineage>
        <taxon>Eukaryota</taxon>
        <taxon>Metazoa</taxon>
        <taxon>Ecdysozoa</taxon>
        <taxon>Arthropoda</taxon>
        <taxon>Chelicerata</taxon>
        <taxon>Arachnida</taxon>
        <taxon>Araneae</taxon>
        <taxon>Araneomorphae</taxon>
        <taxon>Entelegynae</taxon>
        <taxon>Araneoidea</taxon>
        <taxon>Nephilidae</taxon>
        <taxon>Trichonephila</taxon>
    </lineage>
</organism>
<dbReference type="EMBL" id="BMAO01020363">
    <property type="protein sequence ID" value="GFQ66866.1"/>
    <property type="molecule type" value="Genomic_DNA"/>
</dbReference>
<proteinExistence type="predicted"/>
<reference evidence="3" key="1">
    <citation type="submission" date="2020-07" db="EMBL/GenBank/DDBJ databases">
        <title>Multicomponent nature underlies the extraordinary mechanical properties of spider dragline silk.</title>
        <authorList>
            <person name="Kono N."/>
            <person name="Nakamura H."/>
            <person name="Mori M."/>
            <person name="Yoshida Y."/>
            <person name="Ohtoshi R."/>
            <person name="Malay A.D."/>
            <person name="Moran D.A.P."/>
            <person name="Tomita M."/>
            <person name="Numata K."/>
            <person name="Arakawa K."/>
        </authorList>
    </citation>
    <scope>NUCLEOTIDE SEQUENCE</scope>
</reference>
<name>A0A8X6F1C4_TRICU</name>
<dbReference type="Proteomes" id="UP000887116">
    <property type="component" value="Unassembled WGS sequence"/>
</dbReference>
<accession>A0A8X6F1C4</accession>
<feature type="signal peptide" evidence="2">
    <location>
        <begin position="1"/>
        <end position="21"/>
    </location>
</feature>
<evidence type="ECO:0000256" key="2">
    <source>
        <dbReference type="SAM" id="SignalP"/>
    </source>
</evidence>
<evidence type="ECO:0000313" key="3">
    <source>
        <dbReference type="EMBL" id="GFQ66866.1"/>
    </source>
</evidence>
<protein>
    <submittedName>
        <fullName evidence="3">Uncharacterized protein</fullName>
    </submittedName>
</protein>
<feature type="chain" id="PRO_5036486860" evidence="2">
    <location>
        <begin position="22"/>
        <end position="184"/>
    </location>
</feature>
<dbReference type="AlphaFoldDB" id="A0A8X6F1C4"/>
<gene>
    <name evidence="3" type="primary">NCL1_22086</name>
    <name evidence="3" type="ORF">TNCT_326691</name>
</gene>
<sequence length="184" mass="20004">MSLAKIAGVLLLWNTFHSIRGTDATGRFLQWNSSSEPLTIGTDAPGRFSKSNSSSEPLTVGTDLPGRFSQSNSSSEPLTIGTDAPRRLSQSNSLSEHLTVGNRKLNVPGVASARTKLFSWFKQRRRSGSIGKWGSQLPRVVVTLHLVNDSTFSSGNWPGIGQEISYKLTFQLLHGLSKDKKTSS</sequence>
<evidence type="ECO:0000313" key="4">
    <source>
        <dbReference type="Proteomes" id="UP000887116"/>
    </source>
</evidence>
<feature type="region of interest" description="Disordered" evidence="1">
    <location>
        <begin position="40"/>
        <end position="86"/>
    </location>
</feature>
<comment type="caution">
    <text evidence="3">The sequence shown here is derived from an EMBL/GenBank/DDBJ whole genome shotgun (WGS) entry which is preliminary data.</text>
</comment>
<dbReference type="OrthoDB" id="6417921at2759"/>
<keyword evidence="2" id="KW-0732">Signal</keyword>
<keyword evidence="4" id="KW-1185">Reference proteome</keyword>